<dbReference type="EMBL" id="CAXDID020000062">
    <property type="protein sequence ID" value="CAL6010920.1"/>
    <property type="molecule type" value="Genomic_DNA"/>
</dbReference>
<keyword evidence="2" id="KW-1185">Reference proteome</keyword>
<evidence type="ECO:0000313" key="1">
    <source>
        <dbReference type="EMBL" id="CAL6010920.1"/>
    </source>
</evidence>
<gene>
    <name evidence="1" type="ORF">HINF_LOCUS22318</name>
</gene>
<reference evidence="1 2" key="1">
    <citation type="submission" date="2024-07" db="EMBL/GenBank/DDBJ databases">
        <authorList>
            <person name="Akdeniz Z."/>
        </authorList>
    </citation>
    <scope>NUCLEOTIDE SEQUENCE [LARGE SCALE GENOMIC DNA]</scope>
</reference>
<comment type="caution">
    <text evidence="1">The sequence shown here is derived from an EMBL/GenBank/DDBJ whole genome shotgun (WGS) entry which is preliminary data.</text>
</comment>
<proteinExistence type="predicted"/>
<name>A0ABP1I7F1_9EUKA</name>
<dbReference type="Proteomes" id="UP001642409">
    <property type="component" value="Unassembled WGS sequence"/>
</dbReference>
<accession>A0ABP1I7F1</accession>
<organism evidence="1 2">
    <name type="scientific">Hexamita inflata</name>
    <dbReference type="NCBI Taxonomy" id="28002"/>
    <lineage>
        <taxon>Eukaryota</taxon>
        <taxon>Metamonada</taxon>
        <taxon>Diplomonadida</taxon>
        <taxon>Hexamitidae</taxon>
        <taxon>Hexamitinae</taxon>
        <taxon>Hexamita</taxon>
    </lineage>
</organism>
<sequence length="203" mass="23922">MSQRTRTTVEQRNQLKANFLAQFNKCYECDLDSLEAAVLQFKRLSRTSKRLFDWVALDRSINHPSYSSKSFSYKFINEVVAAEFTPEIQLVDIQDIALHQIYKYKIDLSKSKQELVDLRKQIVQDTLYVAFGVQSRDKNYYQRKQIVDSLNYFVLKRIENIQLGKEQRESEKGTTSNSSEFDFEEKLFDSWNSLFENDCDCAV</sequence>
<protein>
    <submittedName>
        <fullName evidence="1">Hypothetical_protein</fullName>
    </submittedName>
</protein>
<evidence type="ECO:0000313" key="2">
    <source>
        <dbReference type="Proteomes" id="UP001642409"/>
    </source>
</evidence>